<keyword evidence="1" id="KW-0812">Transmembrane</keyword>
<sequence>MMHTLAKSSYLLFLVIVDSFIYSTCILSHLKCNLQFVPSGALPIYCLSAGMFYLFFLEMATKSKINSKI</sequence>
<evidence type="ECO:0000313" key="3">
    <source>
        <dbReference type="Proteomes" id="UP001141253"/>
    </source>
</evidence>
<keyword evidence="3" id="KW-1185">Reference proteome</keyword>
<organism evidence="2 3">
    <name type="scientific">Salix suchowensis</name>
    <dbReference type="NCBI Taxonomy" id="1278906"/>
    <lineage>
        <taxon>Eukaryota</taxon>
        <taxon>Viridiplantae</taxon>
        <taxon>Streptophyta</taxon>
        <taxon>Embryophyta</taxon>
        <taxon>Tracheophyta</taxon>
        <taxon>Spermatophyta</taxon>
        <taxon>Magnoliopsida</taxon>
        <taxon>eudicotyledons</taxon>
        <taxon>Gunneridae</taxon>
        <taxon>Pentapetalae</taxon>
        <taxon>rosids</taxon>
        <taxon>fabids</taxon>
        <taxon>Malpighiales</taxon>
        <taxon>Salicaceae</taxon>
        <taxon>Saliceae</taxon>
        <taxon>Salix</taxon>
    </lineage>
</organism>
<keyword evidence="1" id="KW-0472">Membrane</keyword>
<accession>A0ABQ9A3H6</accession>
<dbReference type="Proteomes" id="UP001141253">
    <property type="component" value="Chromosome 8"/>
</dbReference>
<gene>
    <name evidence="2" type="ORF">OIU77_012337</name>
</gene>
<evidence type="ECO:0000313" key="2">
    <source>
        <dbReference type="EMBL" id="KAJ6322472.1"/>
    </source>
</evidence>
<proteinExistence type="predicted"/>
<feature type="transmembrane region" description="Helical" evidence="1">
    <location>
        <begin position="12"/>
        <end position="30"/>
    </location>
</feature>
<comment type="caution">
    <text evidence="2">The sequence shown here is derived from an EMBL/GenBank/DDBJ whole genome shotgun (WGS) entry which is preliminary data.</text>
</comment>
<protein>
    <submittedName>
        <fullName evidence="2">Uncharacterized protein</fullName>
    </submittedName>
</protein>
<reference evidence="2" key="2">
    <citation type="journal article" date="2023" name="Int. J. Mol. Sci.">
        <title>De Novo Assembly and Annotation of 11 Diverse Shrub Willow (Salix) Genomes Reveals Novel Gene Organization in Sex-Linked Regions.</title>
        <authorList>
            <person name="Hyden B."/>
            <person name="Feng K."/>
            <person name="Yates T.B."/>
            <person name="Jawdy S."/>
            <person name="Cereghino C."/>
            <person name="Smart L.B."/>
            <person name="Muchero W."/>
        </authorList>
    </citation>
    <scope>NUCLEOTIDE SEQUENCE</scope>
    <source>
        <tissue evidence="2">Shoot tip</tissue>
    </source>
</reference>
<keyword evidence="1" id="KW-1133">Transmembrane helix</keyword>
<name>A0ABQ9A3H6_9ROSI</name>
<evidence type="ECO:0000256" key="1">
    <source>
        <dbReference type="SAM" id="Phobius"/>
    </source>
</evidence>
<reference evidence="2" key="1">
    <citation type="submission" date="2022-10" db="EMBL/GenBank/DDBJ databases">
        <authorList>
            <person name="Hyden B.L."/>
            <person name="Feng K."/>
            <person name="Yates T."/>
            <person name="Jawdy S."/>
            <person name="Smart L.B."/>
            <person name="Muchero W."/>
        </authorList>
    </citation>
    <scope>NUCLEOTIDE SEQUENCE</scope>
    <source>
        <tissue evidence="2">Shoot tip</tissue>
    </source>
</reference>
<feature type="non-terminal residue" evidence="2">
    <location>
        <position position="69"/>
    </location>
</feature>
<feature type="transmembrane region" description="Helical" evidence="1">
    <location>
        <begin position="42"/>
        <end position="60"/>
    </location>
</feature>
<dbReference type="EMBL" id="JAPFFI010000023">
    <property type="protein sequence ID" value="KAJ6322472.1"/>
    <property type="molecule type" value="Genomic_DNA"/>
</dbReference>